<comment type="catalytic activity">
    <reaction evidence="1">
        <text>a beta-lactam + H2O = a substituted beta-amino acid</text>
        <dbReference type="Rhea" id="RHEA:20401"/>
        <dbReference type="ChEBI" id="CHEBI:15377"/>
        <dbReference type="ChEBI" id="CHEBI:35627"/>
        <dbReference type="ChEBI" id="CHEBI:140347"/>
        <dbReference type="EC" id="3.5.2.6"/>
    </reaction>
</comment>
<dbReference type="InterPro" id="IPR050767">
    <property type="entry name" value="Sel1_AlgK"/>
</dbReference>
<accession>A0A9W5ETG4</accession>
<dbReference type="Pfam" id="PF08238">
    <property type="entry name" value="Sel1"/>
    <property type="match status" value="2"/>
</dbReference>
<dbReference type="InterPro" id="IPR006597">
    <property type="entry name" value="Sel1-like"/>
</dbReference>
<evidence type="ECO:0000256" key="2">
    <source>
        <dbReference type="ARBA" id="ARBA00012865"/>
    </source>
</evidence>
<keyword evidence="3" id="KW-1015">Disulfide bond</keyword>
<dbReference type="PANTHER" id="PTHR11102:SF147">
    <property type="entry name" value="SEL1L ADAPTOR SUBUNIT OF ERAD E3 UBIQUITIN LIGASE"/>
    <property type="match status" value="1"/>
</dbReference>
<gene>
    <name evidence="5" type="primary">hcpC_2</name>
    <name evidence="5" type="ORF">ERS739223_01142</name>
</gene>
<dbReference type="Proteomes" id="UP000052245">
    <property type="component" value="Unassembled WGS sequence"/>
</dbReference>
<dbReference type="EC" id="3.5.2.6" evidence="2"/>
<dbReference type="InterPro" id="IPR011990">
    <property type="entry name" value="TPR-like_helical_dom_sf"/>
</dbReference>
<dbReference type="EMBL" id="FAVC01000002">
    <property type="protein sequence ID" value="CUU84795.1"/>
    <property type="molecule type" value="Genomic_DNA"/>
</dbReference>
<dbReference type="SUPFAM" id="SSF81901">
    <property type="entry name" value="HCP-like"/>
    <property type="match status" value="1"/>
</dbReference>
<proteinExistence type="predicted"/>
<keyword evidence="5" id="KW-0378">Hydrolase</keyword>
<dbReference type="SMART" id="SM00671">
    <property type="entry name" value="SEL1"/>
    <property type="match status" value="2"/>
</dbReference>
<evidence type="ECO:0000313" key="5">
    <source>
        <dbReference type="EMBL" id="CUU84795.1"/>
    </source>
</evidence>
<dbReference type="Gene3D" id="1.25.40.10">
    <property type="entry name" value="Tetratricopeptide repeat domain"/>
    <property type="match status" value="1"/>
</dbReference>
<dbReference type="RefSeq" id="WP_059430279.1">
    <property type="nucleotide sequence ID" value="NZ_CP040464.1"/>
</dbReference>
<organism evidence="5 6">
    <name type="scientific">Campylobacter hyointestinalis subsp. hyointestinalis</name>
    <dbReference type="NCBI Taxonomy" id="91352"/>
    <lineage>
        <taxon>Bacteria</taxon>
        <taxon>Pseudomonadati</taxon>
        <taxon>Campylobacterota</taxon>
        <taxon>Epsilonproteobacteria</taxon>
        <taxon>Campylobacterales</taxon>
        <taxon>Campylobacteraceae</taxon>
        <taxon>Campylobacter</taxon>
    </lineage>
</organism>
<dbReference type="AlphaFoldDB" id="A0A9W5ETG4"/>
<dbReference type="GO" id="GO:0036503">
    <property type="term" value="P:ERAD pathway"/>
    <property type="evidence" value="ECO:0007669"/>
    <property type="project" value="TreeGrafter"/>
</dbReference>
<evidence type="ECO:0000256" key="4">
    <source>
        <dbReference type="ARBA" id="ARBA00023251"/>
    </source>
</evidence>
<name>A0A9W5ETG4_CAMHY</name>
<evidence type="ECO:0000313" key="6">
    <source>
        <dbReference type="Proteomes" id="UP000052245"/>
    </source>
</evidence>
<sequence length="103" mass="11218">MKKVTLICLLGIIMAFGGDYEDGFAAFENNDYKKAAKHFKLACDGGDTVACSSLGVFYANGWGVKKDHSKALEAYKKACDGGDVISCNELGVMNRIKHRISYL</sequence>
<reference evidence="5 6" key="1">
    <citation type="submission" date="2015-11" db="EMBL/GenBank/DDBJ databases">
        <authorList>
            <consortium name="Pathogen Informatics"/>
        </authorList>
    </citation>
    <scope>NUCLEOTIDE SEQUENCE [LARGE SCALE GENOMIC DNA]</scope>
    <source>
        <strain evidence="5 6">007A-0283</strain>
    </source>
</reference>
<dbReference type="GO" id="GO:0046677">
    <property type="term" value="P:response to antibiotic"/>
    <property type="evidence" value="ECO:0007669"/>
    <property type="project" value="UniProtKB-KW"/>
</dbReference>
<protein>
    <recommendedName>
        <fullName evidence="2">beta-lactamase</fullName>
        <ecNumber evidence="2">3.5.2.6</ecNumber>
    </recommendedName>
</protein>
<comment type="caution">
    <text evidence="5">The sequence shown here is derived from an EMBL/GenBank/DDBJ whole genome shotgun (WGS) entry which is preliminary data.</text>
</comment>
<dbReference type="PANTHER" id="PTHR11102">
    <property type="entry name" value="SEL-1-LIKE PROTEIN"/>
    <property type="match status" value="1"/>
</dbReference>
<dbReference type="GO" id="GO:0008800">
    <property type="term" value="F:beta-lactamase activity"/>
    <property type="evidence" value="ECO:0007669"/>
    <property type="project" value="UniProtKB-EC"/>
</dbReference>
<evidence type="ECO:0000256" key="1">
    <source>
        <dbReference type="ARBA" id="ARBA00001526"/>
    </source>
</evidence>
<evidence type="ECO:0000256" key="3">
    <source>
        <dbReference type="ARBA" id="ARBA00023157"/>
    </source>
</evidence>
<keyword evidence="4" id="KW-0046">Antibiotic resistance</keyword>